<dbReference type="GO" id="GO:0033539">
    <property type="term" value="P:fatty acid beta-oxidation using acyl-CoA dehydrogenase"/>
    <property type="evidence" value="ECO:0007669"/>
    <property type="project" value="TreeGrafter"/>
</dbReference>
<dbReference type="CDD" id="cd01715">
    <property type="entry name" value="ETF_alpha"/>
    <property type="match status" value="1"/>
</dbReference>
<evidence type="ECO:0000313" key="6">
    <source>
        <dbReference type="EMBL" id="ATY85056.1"/>
    </source>
</evidence>
<feature type="binding site" evidence="4">
    <location>
        <begin position="296"/>
        <end position="303"/>
    </location>
    <ligand>
        <name>FAD</name>
        <dbReference type="ChEBI" id="CHEBI:57692"/>
    </ligand>
</feature>
<evidence type="ECO:0000313" key="7">
    <source>
        <dbReference type="Proteomes" id="UP000231932"/>
    </source>
</evidence>
<comment type="similarity">
    <text evidence="1">Belongs to the ETF alpha-subunit/FixB family.</text>
</comment>
<dbReference type="KEGG" id="kyr:CVV65_09070"/>
<dbReference type="Pfam" id="PF01012">
    <property type="entry name" value="ETF"/>
    <property type="match status" value="1"/>
</dbReference>
<keyword evidence="3 4" id="KW-0274">FAD</keyword>
<dbReference type="InterPro" id="IPR014730">
    <property type="entry name" value="ETF_a/b_N"/>
</dbReference>
<organism evidence="6 7">
    <name type="scientific">Kyrpidia spormannii</name>
    <dbReference type="NCBI Taxonomy" id="2055160"/>
    <lineage>
        <taxon>Bacteria</taxon>
        <taxon>Bacillati</taxon>
        <taxon>Bacillota</taxon>
        <taxon>Bacilli</taxon>
        <taxon>Bacillales</taxon>
        <taxon>Alicyclobacillaceae</taxon>
        <taxon>Kyrpidia</taxon>
    </lineage>
</organism>
<name>A0A2K8N6U6_9BACL</name>
<dbReference type="InterPro" id="IPR014731">
    <property type="entry name" value="ETF_asu_C"/>
</dbReference>
<dbReference type="Gene3D" id="3.40.50.1220">
    <property type="entry name" value="TPP-binding domain"/>
    <property type="match status" value="1"/>
</dbReference>
<keyword evidence="2" id="KW-0285">Flavoprotein</keyword>
<dbReference type="InterPro" id="IPR014729">
    <property type="entry name" value="Rossmann-like_a/b/a_fold"/>
</dbReference>
<evidence type="ECO:0000256" key="1">
    <source>
        <dbReference type="ARBA" id="ARBA00005817"/>
    </source>
</evidence>
<evidence type="ECO:0000259" key="5">
    <source>
        <dbReference type="SMART" id="SM00893"/>
    </source>
</evidence>
<feature type="binding site" evidence="4">
    <location>
        <begin position="279"/>
        <end position="283"/>
    </location>
    <ligand>
        <name>FAD</name>
        <dbReference type="ChEBI" id="CHEBI:57692"/>
    </ligand>
</feature>
<dbReference type="SMART" id="SM00893">
    <property type="entry name" value="ETF"/>
    <property type="match status" value="1"/>
</dbReference>
<dbReference type="RefSeq" id="WP_100667854.1">
    <property type="nucleotide sequence ID" value="NZ_CP024955.1"/>
</dbReference>
<feature type="binding site" evidence="4">
    <location>
        <position position="317"/>
    </location>
    <ligand>
        <name>FAD</name>
        <dbReference type="ChEBI" id="CHEBI:57692"/>
    </ligand>
</feature>
<gene>
    <name evidence="6" type="ORF">CVV65_09070</name>
</gene>
<dbReference type="SUPFAM" id="SSF52402">
    <property type="entry name" value="Adenine nucleotide alpha hydrolases-like"/>
    <property type="match status" value="1"/>
</dbReference>
<dbReference type="GO" id="GO:0009055">
    <property type="term" value="F:electron transfer activity"/>
    <property type="evidence" value="ECO:0007669"/>
    <property type="project" value="InterPro"/>
</dbReference>
<dbReference type="Proteomes" id="UP000231932">
    <property type="component" value="Chromosome"/>
</dbReference>
<dbReference type="GO" id="GO:0050660">
    <property type="term" value="F:flavin adenine dinucleotide binding"/>
    <property type="evidence" value="ECO:0007669"/>
    <property type="project" value="InterPro"/>
</dbReference>
<feature type="binding site" evidence="4">
    <location>
        <begin position="265"/>
        <end position="266"/>
    </location>
    <ligand>
        <name>FAD</name>
        <dbReference type="ChEBI" id="CHEBI:57692"/>
    </ligand>
</feature>
<protein>
    <submittedName>
        <fullName evidence="6">Electron transfer flavoprotein subunit alpha</fullName>
    </submittedName>
</protein>
<dbReference type="InterPro" id="IPR001308">
    <property type="entry name" value="ETF_a/FixB"/>
</dbReference>
<evidence type="ECO:0000256" key="3">
    <source>
        <dbReference type="ARBA" id="ARBA00022827"/>
    </source>
</evidence>
<sequence length="368" mass="39533">MAEKAPKKRKPMIGLQPEGDVDWSTYRGVLVVVEQRGGRAKPVSWQLLGQASRLAAKLEAPVMALVIGSNVSHLAQEAIYRGADRVYLCDSPELENYRTRPYSRVCLHVIRTYKPEIVLMGATYTGRDLAGAIATHLPTGLTADSTQLEVDDERLLLASRPAFSEKMLATILCKQFKPQMATARAGVFEALPRDESRTGEIIPVPPQIKPEDIAVEVLEFLEATGKVNLEDADVIVAGGRGLGGPAGFRLLEELAAELGGVVGASRAAVDLGWISHDHQVGQTGTTVRPKLYFAIGISGAVQHVVGMQNSTYIVAINKDPQAPIFKIANYGIVGDLFHIVPAITETLRKRKAGVGVLSQGAASTPQTV</sequence>
<evidence type="ECO:0000256" key="2">
    <source>
        <dbReference type="ARBA" id="ARBA00022630"/>
    </source>
</evidence>
<comment type="cofactor">
    <cofactor evidence="4">
        <name>FAD</name>
        <dbReference type="ChEBI" id="CHEBI:57692"/>
    </cofactor>
    <text evidence="4">Binds 1 FAD per dimer.</text>
</comment>
<dbReference type="PANTHER" id="PTHR43153:SF1">
    <property type="entry name" value="ELECTRON TRANSFER FLAVOPROTEIN SUBUNIT ALPHA, MITOCHONDRIAL"/>
    <property type="match status" value="1"/>
</dbReference>
<dbReference type="Pfam" id="PF00766">
    <property type="entry name" value="ETF_alpha"/>
    <property type="match status" value="1"/>
</dbReference>
<accession>A0A2K8N6U6</accession>
<dbReference type="SUPFAM" id="SSF52467">
    <property type="entry name" value="DHS-like NAD/FAD-binding domain"/>
    <property type="match status" value="1"/>
</dbReference>
<keyword evidence="7" id="KW-1185">Reference proteome</keyword>
<evidence type="ECO:0000256" key="4">
    <source>
        <dbReference type="PIRSR" id="PIRSR000089-1"/>
    </source>
</evidence>
<dbReference type="EMBL" id="CP024955">
    <property type="protein sequence ID" value="ATY85056.1"/>
    <property type="molecule type" value="Genomic_DNA"/>
</dbReference>
<dbReference type="AlphaFoldDB" id="A0A2K8N6U6"/>
<dbReference type="FunFam" id="3.40.50.1220:FF:000001">
    <property type="entry name" value="Electron transfer flavoprotein, alpha subunit"/>
    <property type="match status" value="1"/>
</dbReference>
<reference evidence="7" key="1">
    <citation type="submission" date="2017-11" db="EMBL/GenBank/DDBJ databases">
        <title>Complete Genome Sequence of Kyrpidia sp. Strain EA-1, a thermophilic, hydrogen-oxidizing Bacterium, isolated from the Azores.</title>
        <authorList>
            <person name="Reiner J.E."/>
            <person name="Lapp C.J."/>
            <person name="Bunk B."/>
            <person name="Gescher J."/>
        </authorList>
    </citation>
    <scope>NUCLEOTIDE SEQUENCE [LARGE SCALE GENOMIC DNA]</scope>
    <source>
        <strain evidence="7">EA-1</strain>
    </source>
</reference>
<dbReference type="PIRSF" id="PIRSF000089">
    <property type="entry name" value="Electra_flavoP_a"/>
    <property type="match status" value="1"/>
</dbReference>
<dbReference type="OrthoDB" id="9770286at2"/>
<dbReference type="InterPro" id="IPR033947">
    <property type="entry name" value="ETF_alpha_N"/>
</dbReference>
<feature type="domain" description="Electron transfer flavoprotein alpha/beta-subunit N-terminal" evidence="5">
    <location>
        <begin position="29"/>
        <end position="217"/>
    </location>
</feature>
<proteinExistence type="inferred from homology"/>
<dbReference type="Gene3D" id="3.40.50.620">
    <property type="entry name" value="HUPs"/>
    <property type="match status" value="1"/>
</dbReference>
<dbReference type="InterPro" id="IPR029035">
    <property type="entry name" value="DHS-like_NAD/FAD-binding_dom"/>
</dbReference>
<dbReference type="PANTHER" id="PTHR43153">
    <property type="entry name" value="ELECTRON TRANSFER FLAVOPROTEIN ALPHA"/>
    <property type="match status" value="1"/>
</dbReference>
<feature type="binding site" evidence="4">
    <location>
        <position position="240"/>
    </location>
    <ligand>
        <name>FAD</name>
        <dbReference type="ChEBI" id="CHEBI:57692"/>
    </ligand>
</feature>